<sequence>MRFLPLLLLELASVIIGLACFGLSLEALGVASSLSLIVLIVLTALREVDGHFFWVDGWFVDPADALYFGLFPVPRWFESIAIVTVVFTFEWAVGIHAMPVLAKVGIVGSTLMLFVDIASLRMHLKMKAS</sequence>
<organism evidence="2 3">
    <name type="scientific">Ferrimicrobium acidiphilum</name>
    <dbReference type="NCBI Taxonomy" id="121039"/>
    <lineage>
        <taxon>Bacteria</taxon>
        <taxon>Bacillati</taxon>
        <taxon>Actinomycetota</taxon>
        <taxon>Acidimicrobiia</taxon>
        <taxon>Acidimicrobiales</taxon>
        <taxon>Acidimicrobiaceae</taxon>
        <taxon>Ferrimicrobium</taxon>
    </lineage>
</organism>
<comment type="caution">
    <text evidence="2">The sequence shown here is derived from an EMBL/GenBank/DDBJ whole genome shotgun (WGS) entry which is preliminary data.</text>
</comment>
<keyword evidence="1" id="KW-1133">Transmembrane helix</keyword>
<keyword evidence="1" id="KW-0812">Transmembrane</keyword>
<evidence type="ECO:0000256" key="1">
    <source>
        <dbReference type="SAM" id="Phobius"/>
    </source>
</evidence>
<dbReference type="EMBL" id="JBFSHR010000009">
    <property type="protein sequence ID" value="MEX6429017.1"/>
    <property type="molecule type" value="Genomic_DNA"/>
</dbReference>
<dbReference type="Proteomes" id="UP001560267">
    <property type="component" value="Unassembled WGS sequence"/>
</dbReference>
<name>A0ABV3Y0E0_9ACTN</name>
<protein>
    <submittedName>
        <fullName evidence="2">Uncharacterized protein</fullName>
    </submittedName>
</protein>
<keyword evidence="1" id="KW-0472">Membrane</keyword>
<evidence type="ECO:0000313" key="3">
    <source>
        <dbReference type="Proteomes" id="UP001560267"/>
    </source>
</evidence>
<accession>A0ABV3Y0E0</accession>
<proteinExistence type="predicted"/>
<feature type="transmembrane region" description="Helical" evidence="1">
    <location>
        <begin position="76"/>
        <end position="94"/>
    </location>
</feature>
<gene>
    <name evidence="2" type="ORF">AB6A68_04105</name>
</gene>
<feature type="transmembrane region" description="Helical" evidence="1">
    <location>
        <begin position="100"/>
        <end position="120"/>
    </location>
</feature>
<reference evidence="2 3" key="1">
    <citation type="submission" date="2024-07" db="EMBL/GenBank/DDBJ databases">
        <title>Draft Genome Sequence of Ferrimicrobium acidiphilum Strain YE2023, Isolated from a Pulp of Bioleach Reactor.</title>
        <authorList>
            <person name="Elkina Y.A."/>
            <person name="Bulaeva A.G."/>
            <person name="Beletsky A.V."/>
            <person name="Mardanov A.V."/>
        </authorList>
    </citation>
    <scope>NUCLEOTIDE SEQUENCE [LARGE SCALE GENOMIC DNA]</scope>
    <source>
        <strain evidence="2 3">YE2023</strain>
    </source>
</reference>
<evidence type="ECO:0000313" key="2">
    <source>
        <dbReference type="EMBL" id="MEX6429017.1"/>
    </source>
</evidence>
<feature type="transmembrane region" description="Helical" evidence="1">
    <location>
        <begin position="27"/>
        <end position="45"/>
    </location>
</feature>
<keyword evidence="3" id="KW-1185">Reference proteome</keyword>
<dbReference type="RefSeq" id="WP_298403982.1">
    <property type="nucleotide sequence ID" value="NZ_JBFSHR010000009.1"/>
</dbReference>